<keyword evidence="2" id="KW-0645">Protease</keyword>
<dbReference type="GO" id="GO:0005829">
    <property type="term" value="C:cytosol"/>
    <property type="evidence" value="ECO:0007669"/>
    <property type="project" value="TreeGrafter"/>
</dbReference>
<dbReference type="AlphaFoldDB" id="A0A1A9EWM0"/>
<dbReference type="GO" id="GO:0006508">
    <property type="term" value="P:proteolysis"/>
    <property type="evidence" value="ECO:0007669"/>
    <property type="project" value="UniProtKB-KW"/>
</dbReference>
<feature type="compositionally biased region" description="Acidic residues" evidence="1">
    <location>
        <begin position="118"/>
        <end position="133"/>
    </location>
</feature>
<dbReference type="OrthoDB" id="9797358at2"/>
<dbReference type="RefSeq" id="WP_067379080.1">
    <property type="nucleotide sequence ID" value="NZ_CP015839.1"/>
</dbReference>
<dbReference type="NCBIfam" id="NF008769">
    <property type="entry name" value="PRK11798.2-5"/>
    <property type="match status" value="1"/>
</dbReference>
<protein>
    <submittedName>
        <fullName evidence="2">ClpXP protease specificity-enhancing factor</fullName>
    </submittedName>
</protein>
<feature type="region of interest" description="Disordered" evidence="1">
    <location>
        <begin position="115"/>
        <end position="161"/>
    </location>
</feature>
<dbReference type="STRING" id="1821621.A8C75_05190"/>
<dbReference type="Proteomes" id="UP000078070">
    <property type="component" value="Chromosome"/>
</dbReference>
<reference evidence="3" key="1">
    <citation type="submission" date="2016-05" db="EMBL/GenBank/DDBJ databases">
        <authorList>
            <person name="Baek K."/>
            <person name="Yang S.-J."/>
        </authorList>
    </citation>
    <scope>NUCLEOTIDE SEQUENCE [LARGE SCALE GENOMIC DNA]</scope>
    <source>
        <strain evidence="3">ST58-10</strain>
    </source>
</reference>
<evidence type="ECO:0000256" key="1">
    <source>
        <dbReference type="SAM" id="MobiDB-lite"/>
    </source>
</evidence>
<dbReference type="PANTHER" id="PTHR37486">
    <property type="entry name" value="STRINGENT STARVATION PROTEIN B"/>
    <property type="match status" value="1"/>
</dbReference>
<dbReference type="EMBL" id="CP015839">
    <property type="protein sequence ID" value="ANG61939.1"/>
    <property type="molecule type" value="Genomic_DNA"/>
</dbReference>
<proteinExistence type="predicted"/>
<evidence type="ECO:0000313" key="3">
    <source>
        <dbReference type="Proteomes" id="UP000078070"/>
    </source>
</evidence>
<dbReference type="GO" id="GO:0005840">
    <property type="term" value="C:ribosome"/>
    <property type="evidence" value="ECO:0007669"/>
    <property type="project" value="TreeGrafter"/>
</dbReference>
<dbReference type="GO" id="GO:0008233">
    <property type="term" value="F:peptidase activity"/>
    <property type="evidence" value="ECO:0007669"/>
    <property type="project" value="UniProtKB-KW"/>
</dbReference>
<dbReference type="Gene3D" id="2.30.30.220">
    <property type="entry name" value="SspB-like"/>
    <property type="match status" value="1"/>
</dbReference>
<keyword evidence="3" id="KW-1185">Reference proteome</keyword>
<dbReference type="PANTHER" id="PTHR37486:SF1">
    <property type="entry name" value="STRINGENT STARVATION PROTEIN B"/>
    <property type="match status" value="1"/>
</dbReference>
<dbReference type="PIRSF" id="PIRSF005276">
    <property type="entry name" value="SspB"/>
    <property type="match status" value="1"/>
</dbReference>
<dbReference type="SUPFAM" id="SSF101738">
    <property type="entry name" value="SspB-like"/>
    <property type="match status" value="1"/>
</dbReference>
<name>A0A1A9EWM0_9GAMM</name>
<organism evidence="2 3">
    <name type="scientific">Marinobacterium aestuarii</name>
    <dbReference type="NCBI Taxonomy" id="1821621"/>
    <lineage>
        <taxon>Bacteria</taxon>
        <taxon>Pseudomonadati</taxon>
        <taxon>Pseudomonadota</taxon>
        <taxon>Gammaproteobacteria</taxon>
        <taxon>Oceanospirillales</taxon>
        <taxon>Oceanospirillaceae</taxon>
        <taxon>Marinobacterium</taxon>
    </lineage>
</organism>
<keyword evidence="2" id="KW-0378">Hydrolase</keyword>
<evidence type="ECO:0000313" key="2">
    <source>
        <dbReference type="EMBL" id="ANG61939.1"/>
    </source>
</evidence>
<dbReference type="InterPro" id="IPR036760">
    <property type="entry name" value="SspB-like_sf"/>
</dbReference>
<accession>A0A1A9EWM0</accession>
<dbReference type="KEGG" id="mars:A8C75_05190"/>
<dbReference type="InterPro" id="IPR007481">
    <property type="entry name" value="SspB"/>
</dbReference>
<gene>
    <name evidence="2" type="ORF">A8C75_05190</name>
</gene>
<reference evidence="2 3" key="2">
    <citation type="journal article" date="2018" name="Int. J. Syst. Evol. Microbiol.">
        <title>Marinobacterium aestuarii sp. nov., a benzene-degrading marine bacterium isolated from estuary sediment.</title>
        <authorList>
            <person name="Bae S.S."/>
            <person name="Jung J."/>
            <person name="Chung D."/>
            <person name="Baek K."/>
        </authorList>
    </citation>
    <scope>NUCLEOTIDE SEQUENCE [LARGE SCALE GENOMIC DNA]</scope>
    <source>
        <strain evidence="2 3">ST58-10</strain>
    </source>
</reference>
<dbReference type="Pfam" id="PF04386">
    <property type="entry name" value="SspB"/>
    <property type="match status" value="1"/>
</dbReference>
<sequence length="161" mass="17526">MNPSRPYIARGLYEWILDNDCTPHLVVDAEAPHVVVPRQFVQDGQIVLNVLPSAVRDFFMGESEISFSARFGGVPMQVRVPYAALMAIFAKENAMGMGFGMEPGADYYERLQPVDAVAGEDEGQEQVDGPADEGAEKGAEPVQAVAPKRPKPGRPNLKVVK</sequence>
<dbReference type="GO" id="GO:0045732">
    <property type="term" value="P:positive regulation of protein catabolic process"/>
    <property type="evidence" value="ECO:0007669"/>
    <property type="project" value="TreeGrafter"/>
</dbReference>